<proteinExistence type="predicted"/>
<feature type="transmembrane region" description="Helical" evidence="1">
    <location>
        <begin position="41"/>
        <end position="64"/>
    </location>
</feature>
<dbReference type="EMBL" id="GGEC01034467">
    <property type="protein sequence ID" value="MBX14951.1"/>
    <property type="molecule type" value="Transcribed_RNA"/>
</dbReference>
<evidence type="ECO:0000256" key="1">
    <source>
        <dbReference type="SAM" id="Phobius"/>
    </source>
</evidence>
<dbReference type="AlphaFoldDB" id="A0A2P2LAG0"/>
<sequence>MIQNASKWKKFYPAILSKQPHANKLRTQPSIRKLINWQMEYCYDFACFQNYLLIASAVSIFAMYSQMHFFSHSRIQITSNLVTLYEP</sequence>
<evidence type="ECO:0000313" key="2">
    <source>
        <dbReference type="EMBL" id="MBX14951.1"/>
    </source>
</evidence>
<protein>
    <submittedName>
        <fullName evidence="2">Uncharacterized protein</fullName>
    </submittedName>
</protein>
<organism evidence="2">
    <name type="scientific">Rhizophora mucronata</name>
    <name type="common">Asiatic mangrove</name>
    <dbReference type="NCBI Taxonomy" id="61149"/>
    <lineage>
        <taxon>Eukaryota</taxon>
        <taxon>Viridiplantae</taxon>
        <taxon>Streptophyta</taxon>
        <taxon>Embryophyta</taxon>
        <taxon>Tracheophyta</taxon>
        <taxon>Spermatophyta</taxon>
        <taxon>Magnoliopsida</taxon>
        <taxon>eudicotyledons</taxon>
        <taxon>Gunneridae</taxon>
        <taxon>Pentapetalae</taxon>
        <taxon>rosids</taxon>
        <taxon>fabids</taxon>
        <taxon>Malpighiales</taxon>
        <taxon>Rhizophoraceae</taxon>
        <taxon>Rhizophora</taxon>
    </lineage>
</organism>
<keyword evidence="1" id="KW-1133">Transmembrane helix</keyword>
<accession>A0A2P2LAG0</accession>
<name>A0A2P2LAG0_RHIMU</name>
<reference evidence="2" key="1">
    <citation type="submission" date="2018-02" db="EMBL/GenBank/DDBJ databases">
        <title>Rhizophora mucronata_Transcriptome.</title>
        <authorList>
            <person name="Meera S.P."/>
            <person name="Sreeshan A."/>
            <person name="Augustine A."/>
        </authorList>
    </citation>
    <scope>NUCLEOTIDE SEQUENCE</scope>
    <source>
        <tissue evidence="2">Leaf</tissue>
    </source>
</reference>
<keyword evidence="1" id="KW-0472">Membrane</keyword>
<keyword evidence="1" id="KW-0812">Transmembrane</keyword>